<protein>
    <recommendedName>
        <fullName evidence="5">FAD/NAD(P)-binding domain-containing protein</fullName>
    </recommendedName>
</protein>
<dbReference type="InterPro" id="IPR036188">
    <property type="entry name" value="FAD/NAD-bd_sf"/>
</dbReference>
<keyword evidence="4" id="KW-1185">Reference proteome</keyword>
<dbReference type="Proteomes" id="UP000027195">
    <property type="component" value="Unassembled WGS sequence"/>
</dbReference>
<dbReference type="Pfam" id="PF13738">
    <property type="entry name" value="Pyr_redox_3"/>
    <property type="match status" value="1"/>
</dbReference>
<name>A0A067MSY4_BOTB1</name>
<feature type="region of interest" description="Disordered" evidence="2">
    <location>
        <begin position="140"/>
        <end position="167"/>
    </location>
</feature>
<evidence type="ECO:0000313" key="4">
    <source>
        <dbReference type="Proteomes" id="UP000027195"/>
    </source>
</evidence>
<gene>
    <name evidence="3" type="ORF">BOTBODRAFT_104025</name>
</gene>
<dbReference type="PRINTS" id="PR00469">
    <property type="entry name" value="PNDRDTASEII"/>
</dbReference>
<dbReference type="OrthoDB" id="74360at2759"/>
<sequence>MANTLNKVELTAIVEDWFHQFEAALRSGDGSKASALFSSEGYWRDLLTLTWDFRTLKGRNDIEQYLSQAAKTGENLITHLKPDGETTFLERFSWIQCAFTFETSIAQGKGVVRLSQEPVNEKWLAFTFYTGIEELKGYPEHAGLRGSNDTRGKSETSSDLQSTTSSTLRNRDPEVLIIGGGQAGLTLAARLGRLDVDTLIIERAPRVGDNWRNRYDSLALHDTLWRNHLPYFPFPKTWPVFPHKDMVADWLETYAKAMGLDIWTSSTIHGQPKYDEGSKRWTVAVVRPDGSTITLRPNHLVLATSLPGEANVPAFKGSEDFKGPIMHSAQFRSSKDYAQKKVAVIGCGNSSLDVARDLYEHGAEPTVVQRSSTLVISSDAVFGILQKGLYERDGPPVDVDDLLSFSFPFAVTKAISAAALPKIKEFDGPMLEGLEKAGFKLDDGPDGAGLLAKIFMRGGGYYIDVGCAKLIAEGKVMIKQGREVDHLNEDGIVFDDGSELKADAIVLATGFKGMKNTVAKLLGEDIAAQTPRIGGLDKEGEMNGLWRATGHPHLWFHGGNLLLCRFWSKRVALQIKAQQAGIWKV</sequence>
<feature type="compositionally biased region" description="Low complexity" evidence="2">
    <location>
        <begin position="157"/>
        <end position="167"/>
    </location>
</feature>
<evidence type="ECO:0000256" key="1">
    <source>
        <dbReference type="ARBA" id="ARBA00023002"/>
    </source>
</evidence>
<dbReference type="STRING" id="930990.A0A067MSY4"/>
<dbReference type="GO" id="GO:0050660">
    <property type="term" value="F:flavin adenine dinucleotide binding"/>
    <property type="evidence" value="ECO:0007669"/>
    <property type="project" value="TreeGrafter"/>
</dbReference>
<feature type="compositionally biased region" description="Basic and acidic residues" evidence="2">
    <location>
        <begin position="140"/>
        <end position="156"/>
    </location>
</feature>
<dbReference type="EMBL" id="KL198021">
    <property type="protein sequence ID" value="KDQ18729.1"/>
    <property type="molecule type" value="Genomic_DNA"/>
</dbReference>
<proteinExistence type="predicted"/>
<evidence type="ECO:0000256" key="2">
    <source>
        <dbReference type="SAM" id="MobiDB-lite"/>
    </source>
</evidence>
<organism evidence="3 4">
    <name type="scientific">Botryobasidium botryosum (strain FD-172 SS1)</name>
    <dbReference type="NCBI Taxonomy" id="930990"/>
    <lineage>
        <taxon>Eukaryota</taxon>
        <taxon>Fungi</taxon>
        <taxon>Dikarya</taxon>
        <taxon>Basidiomycota</taxon>
        <taxon>Agaricomycotina</taxon>
        <taxon>Agaricomycetes</taxon>
        <taxon>Cantharellales</taxon>
        <taxon>Botryobasidiaceae</taxon>
        <taxon>Botryobasidium</taxon>
    </lineage>
</organism>
<dbReference type="AlphaFoldDB" id="A0A067MSY4"/>
<keyword evidence="1" id="KW-0560">Oxidoreductase</keyword>
<dbReference type="InParanoid" id="A0A067MSY4"/>
<dbReference type="PANTHER" id="PTHR43539:SF68">
    <property type="entry name" value="FLAVIN-BINDING MONOOXYGENASE-LIKE PROTEIN (AFU_ORTHOLOGUE AFUA_4G09220)"/>
    <property type="match status" value="1"/>
</dbReference>
<evidence type="ECO:0000313" key="3">
    <source>
        <dbReference type="EMBL" id="KDQ18729.1"/>
    </source>
</evidence>
<dbReference type="Gene3D" id="3.50.50.60">
    <property type="entry name" value="FAD/NAD(P)-binding domain"/>
    <property type="match status" value="2"/>
</dbReference>
<dbReference type="SUPFAM" id="SSF51905">
    <property type="entry name" value="FAD/NAD(P)-binding domain"/>
    <property type="match status" value="2"/>
</dbReference>
<accession>A0A067MSY4</accession>
<dbReference type="GO" id="GO:0004497">
    <property type="term" value="F:monooxygenase activity"/>
    <property type="evidence" value="ECO:0007669"/>
    <property type="project" value="TreeGrafter"/>
</dbReference>
<dbReference type="PRINTS" id="PR00368">
    <property type="entry name" value="FADPNR"/>
</dbReference>
<dbReference type="InterPro" id="IPR050982">
    <property type="entry name" value="Auxin_biosynth/cation_transpt"/>
</dbReference>
<dbReference type="PANTHER" id="PTHR43539">
    <property type="entry name" value="FLAVIN-BINDING MONOOXYGENASE-LIKE PROTEIN (AFU_ORTHOLOGUE AFUA_4G09220)"/>
    <property type="match status" value="1"/>
</dbReference>
<evidence type="ECO:0008006" key="5">
    <source>
        <dbReference type="Google" id="ProtNLM"/>
    </source>
</evidence>
<dbReference type="HOGENOM" id="CLU_015676_1_0_1"/>
<reference evidence="4" key="1">
    <citation type="journal article" date="2014" name="Proc. Natl. Acad. Sci. U.S.A.">
        <title>Extensive sampling of basidiomycete genomes demonstrates inadequacy of the white-rot/brown-rot paradigm for wood decay fungi.</title>
        <authorList>
            <person name="Riley R."/>
            <person name="Salamov A.A."/>
            <person name="Brown D.W."/>
            <person name="Nagy L.G."/>
            <person name="Floudas D."/>
            <person name="Held B.W."/>
            <person name="Levasseur A."/>
            <person name="Lombard V."/>
            <person name="Morin E."/>
            <person name="Otillar R."/>
            <person name="Lindquist E.A."/>
            <person name="Sun H."/>
            <person name="LaButti K.M."/>
            <person name="Schmutz J."/>
            <person name="Jabbour D."/>
            <person name="Luo H."/>
            <person name="Baker S.E."/>
            <person name="Pisabarro A.G."/>
            <person name="Walton J.D."/>
            <person name="Blanchette R.A."/>
            <person name="Henrissat B."/>
            <person name="Martin F."/>
            <person name="Cullen D."/>
            <person name="Hibbett D.S."/>
            <person name="Grigoriev I.V."/>
        </authorList>
    </citation>
    <scope>NUCLEOTIDE SEQUENCE [LARGE SCALE GENOMIC DNA]</scope>
    <source>
        <strain evidence="4">FD-172 SS1</strain>
    </source>
</reference>